<feature type="domain" description="CP-type G" evidence="12">
    <location>
        <begin position="103"/>
        <end position="258"/>
    </location>
</feature>
<protein>
    <recommendedName>
        <fullName evidence="10">Small ribosomal subunit biogenesis GTPase RsgA</fullName>
        <ecNumber evidence="10">3.6.1.-</ecNumber>
    </recommendedName>
</protein>
<dbReference type="PROSITE" id="PS51721">
    <property type="entry name" value="G_CP"/>
    <property type="match status" value="1"/>
</dbReference>
<dbReference type="HAMAP" id="MF_01820">
    <property type="entry name" value="GTPase_RsgA"/>
    <property type="match status" value="1"/>
</dbReference>
<evidence type="ECO:0000256" key="6">
    <source>
        <dbReference type="ARBA" id="ARBA00022801"/>
    </source>
</evidence>
<dbReference type="Proteomes" id="UP000196655">
    <property type="component" value="Unassembled WGS sequence"/>
</dbReference>
<dbReference type="GO" id="GO:0005737">
    <property type="term" value="C:cytoplasm"/>
    <property type="evidence" value="ECO:0007669"/>
    <property type="project" value="UniProtKB-SubCell"/>
</dbReference>
<gene>
    <name evidence="10" type="primary">rsgA</name>
    <name evidence="13" type="ORF">BWR60_17120</name>
</gene>
<organism evidence="13 14">
    <name type="scientific">Inquilinus limosus</name>
    <dbReference type="NCBI Taxonomy" id="171674"/>
    <lineage>
        <taxon>Bacteria</taxon>
        <taxon>Pseudomonadati</taxon>
        <taxon>Pseudomonadota</taxon>
        <taxon>Alphaproteobacteria</taxon>
        <taxon>Rhodospirillales</taxon>
        <taxon>Rhodospirillaceae</taxon>
        <taxon>Inquilinus</taxon>
    </lineage>
</organism>
<reference evidence="14" key="1">
    <citation type="submission" date="2017-05" db="EMBL/GenBank/DDBJ databases">
        <authorList>
            <person name="Macchi M."/>
            <person name="Festa S."/>
            <person name="Coppotelli B.M."/>
            <person name="Morelli I.S."/>
        </authorList>
    </citation>
    <scope>NUCLEOTIDE SEQUENCE [LARGE SCALE GENOMIC DNA]</scope>
    <source>
        <strain evidence="14">I</strain>
    </source>
</reference>
<evidence type="ECO:0000256" key="10">
    <source>
        <dbReference type="HAMAP-Rule" id="MF_01820"/>
    </source>
</evidence>
<evidence type="ECO:0000256" key="5">
    <source>
        <dbReference type="ARBA" id="ARBA00022741"/>
    </source>
</evidence>
<evidence type="ECO:0000259" key="11">
    <source>
        <dbReference type="PROSITE" id="PS50936"/>
    </source>
</evidence>
<feature type="binding site" evidence="10">
    <location>
        <position position="281"/>
    </location>
    <ligand>
        <name>Zn(2+)</name>
        <dbReference type="ChEBI" id="CHEBI:29105"/>
    </ligand>
</feature>
<name>A0A211ZL95_9PROT</name>
<dbReference type="GO" id="GO:0005525">
    <property type="term" value="F:GTP binding"/>
    <property type="evidence" value="ECO:0007669"/>
    <property type="project" value="UniProtKB-UniRule"/>
</dbReference>
<dbReference type="NCBIfam" id="TIGR00157">
    <property type="entry name" value="ribosome small subunit-dependent GTPase A"/>
    <property type="match status" value="1"/>
</dbReference>
<dbReference type="EMBL" id="NHON01000030">
    <property type="protein sequence ID" value="OWJ65944.1"/>
    <property type="molecule type" value="Genomic_DNA"/>
</dbReference>
<sequence length="356" mass="38018">MIDHYGWSPALQQEFHPHAARGLSPARVTVQQRGAYHLVTPLGEMTGQLSGRFAHEALEGDYPVAGDWVAAALRPDEGGATIQAVLPRRSAFTRKAAGPGRPMGQVVAANVEVAFLAASLNADLNPRRIERYLATAWESGASPVVVLTKADLCDDRDGPLAGIEAVALGVPVHVVSAVTGEGVEALRDSFAPGQTAVLLGSSGVGKSSLVNALAGVELMATGAIREDDARGRHTTTHRELVLLPNGRLVLDTPGMRELGLWEAGDGVAAAFADIEALAAECRFADCGHGAEPGCAVRAALEDGRLDPERWRSWGKLQRELAHLERKEDPLARAEARKVWIQRHKQYRAGKKRGDWG</sequence>
<keyword evidence="3 10" id="KW-0479">Metal-binding</keyword>
<dbReference type="GO" id="GO:0046872">
    <property type="term" value="F:metal ion binding"/>
    <property type="evidence" value="ECO:0007669"/>
    <property type="project" value="UniProtKB-KW"/>
</dbReference>
<feature type="binding site" evidence="10">
    <location>
        <position position="286"/>
    </location>
    <ligand>
        <name>Zn(2+)</name>
        <dbReference type="ChEBI" id="CHEBI:29105"/>
    </ligand>
</feature>
<feature type="binding site" evidence="10">
    <location>
        <begin position="148"/>
        <end position="151"/>
    </location>
    <ligand>
        <name>GTP</name>
        <dbReference type="ChEBI" id="CHEBI:37565"/>
    </ligand>
</feature>
<dbReference type="InterPro" id="IPR030378">
    <property type="entry name" value="G_CP_dom"/>
</dbReference>
<comment type="similarity">
    <text evidence="10">Belongs to the TRAFAC class YlqF/YawG GTPase family. RsgA subfamily.</text>
</comment>
<evidence type="ECO:0000256" key="4">
    <source>
        <dbReference type="ARBA" id="ARBA00022730"/>
    </source>
</evidence>
<evidence type="ECO:0000256" key="1">
    <source>
        <dbReference type="ARBA" id="ARBA00022490"/>
    </source>
</evidence>
<evidence type="ECO:0000256" key="7">
    <source>
        <dbReference type="ARBA" id="ARBA00022833"/>
    </source>
</evidence>
<evidence type="ECO:0000259" key="12">
    <source>
        <dbReference type="PROSITE" id="PS51721"/>
    </source>
</evidence>
<feature type="binding site" evidence="10">
    <location>
        <begin position="200"/>
        <end position="208"/>
    </location>
    <ligand>
        <name>GTP</name>
        <dbReference type="ChEBI" id="CHEBI:37565"/>
    </ligand>
</feature>
<dbReference type="PANTHER" id="PTHR32120:SF10">
    <property type="entry name" value="SMALL RIBOSOMAL SUBUNIT BIOGENESIS GTPASE RSGA"/>
    <property type="match status" value="1"/>
</dbReference>
<evidence type="ECO:0000256" key="3">
    <source>
        <dbReference type="ARBA" id="ARBA00022723"/>
    </source>
</evidence>
<feature type="domain" description="EngC GTPase" evidence="11">
    <location>
        <begin position="109"/>
        <end position="256"/>
    </location>
</feature>
<dbReference type="InterPro" id="IPR027417">
    <property type="entry name" value="P-loop_NTPase"/>
</dbReference>
<keyword evidence="1 10" id="KW-0963">Cytoplasm</keyword>
<evidence type="ECO:0000256" key="9">
    <source>
        <dbReference type="ARBA" id="ARBA00023134"/>
    </source>
</evidence>
<evidence type="ECO:0000256" key="2">
    <source>
        <dbReference type="ARBA" id="ARBA00022517"/>
    </source>
</evidence>
<comment type="subcellular location">
    <subcellularLocation>
        <location evidence="10">Cytoplasm</location>
    </subcellularLocation>
</comment>
<keyword evidence="2 10" id="KW-0690">Ribosome biogenesis</keyword>
<dbReference type="OrthoDB" id="9809485at2"/>
<dbReference type="RefSeq" id="WP_088152233.1">
    <property type="nucleotide sequence ID" value="NZ_NHON01000030.1"/>
</dbReference>
<dbReference type="InterPro" id="IPR010914">
    <property type="entry name" value="RsgA_GTPase_dom"/>
</dbReference>
<dbReference type="CDD" id="cd01854">
    <property type="entry name" value="YjeQ_EngC"/>
    <property type="match status" value="1"/>
</dbReference>
<dbReference type="Gene3D" id="3.40.50.300">
    <property type="entry name" value="P-loop containing nucleotide triphosphate hydrolases"/>
    <property type="match status" value="1"/>
</dbReference>
<dbReference type="GO" id="GO:0019843">
    <property type="term" value="F:rRNA binding"/>
    <property type="evidence" value="ECO:0007669"/>
    <property type="project" value="UniProtKB-KW"/>
</dbReference>
<dbReference type="STRING" id="1122125.GCA_000423185_06115"/>
<keyword evidence="4 10" id="KW-0699">rRNA-binding</keyword>
<comment type="cofactor">
    <cofactor evidence="10">
        <name>Zn(2+)</name>
        <dbReference type="ChEBI" id="CHEBI:29105"/>
    </cofactor>
    <text evidence="10">Binds 1 zinc ion per subunit.</text>
</comment>
<dbReference type="EC" id="3.6.1.-" evidence="10"/>
<keyword evidence="9 10" id="KW-0342">GTP-binding</keyword>
<dbReference type="Pfam" id="PF03193">
    <property type="entry name" value="RsgA_GTPase"/>
    <property type="match status" value="1"/>
</dbReference>
<keyword evidence="7 10" id="KW-0862">Zinc</keyword>
<dbReference type="PANTHER" id="PTHR32120">
    <property type="entry name" value="SMALL RIBOSOMAL SUBUNIT BIOGENESIS GTPASE RSGA"/>
    <property type="match status" value="1"/>
</dbReference>
<evidence type="ECO:0000313" key="14">
    <source>
        <dbReference type="Proteomes" id="UP000196655"/>
    </source>
</evidence>
<accession>A0A211ZL95</accession>
<dbReference type="GO" id="GO:0003924">
    <property type="term" value="F:GTPase activity"/>
    <property type="evidence" value="ECO:0007669"/>
    <property type="project" value="UniProtKB-UniRule"/>
</dbReference>
<evidence type="ECO:0000313" key="13">
    <source>
        <dbReference type="EMBL" id="OWJ65944.1"/>
    </source>
</evidence>
<feature type="binding site" evidence="10">
    <location>
        <position position="294"/>
    </location>
    <ligand>
        <name>Zn(2+)</name>
        <dbReference type="ChEBI" id="CHEBI:29105"/>
    </ligand>
</feature>
<keyword evidence="6 10" id="KW-0378">Hydrolase</keyword>
<keyword evidence="14" id="KW-1185">Reference proteome</keyword>
<feature type="binding site" evidence="10">
    <location>
        <position position="288"/>
    </location>
    <ligand>
        <name>Zn(2+)</name>
        <dbReference type="ChEBI" id="CHEBI:29105"/>
    </ligand>
</feature>
<dbReference type="AlphaFoldDB" id="A0A211ZL95"/>
<comment type="function">
    <text evidence="10">One of several proteins that assist in the late maturation steps of the functional core of the 30S ribosomal subunit. Helps release RbfA from mature subunits. May play a role in the assembly of ribosomal proteins into the subunit. Circularly permuted GTPase that catalyzes slow GTP hydrolysis, GTPase activity is stimulated by the 30S ribosomal subunit.</text>
</comment>
<proteinExistence type="inferred from homology"/>
<dbReference type="GO" id="GO:0042274">
    <property type="term" value="P:ribosomal small subunit biogenesis"/>
    <property type="evidence" value="ECO:0007669"/>
    <property type="project" value="UniProtKB-UniRule"/>
</dbReference>
<comment type="caution">
    <text evidence="13">The sequence shown here is derived from an EMBL/GenBank/DDBJ whole genome shotgun (WGS) entry which is preliminary data.</text>
</comment>
<evidence type="ECO:0000256" key="8">
    <source>
        <dbReference type="ARBA" id="ARBA00022884"/>
    </source>
</evidence>
<comment type="subunit">
    <text evidence="10">Monomer. Associates with 30S ribosomal subunit, binds 16S rRNA.</text>
</comment>
<dbReference type="Gene3D" id="1.10.40.50">
    <property type="entry name" value="Probable gtpase engc, domain 3"/>
    <property type="match status" value="1"/>
</dbReference>
<dbReference type="SUPFAM" id="SSF52540">
    <property type="entry name" value="P-loop containing nucleoside triphosphate hydrolases"/>
    <property type="match status" value="1"/>
</dbReference>
<dbReference type="InterPro" id="IPR004881">
    <property type="entry name" value="Ribosome_biogen_GTPase_RsgA"/>
</dbReference>
<keyword evidence="5 10" id="KW-0547">Nucleotide-binding</keyword>
<keyword evidence="8 10" id="KW-0694">RNA-binding</keyword>
<dbReference type="PROSITE" id="PS50936">
    <property type="entry name" value="ENGC_GTPASE"/>
    <property type="match status" value="1"/>
</dbReference>